<dbReference type="EMBL" id="PUFI01000014">
    <property type="protein sequence ID" value="TDG67998.1"/>
    <property type="molecule type" value="Genomic_DNA"/>
</dbReference>
<dbReference type="Gene3D" id="3.40.1190.10">
    <property type="entry name" value="Mur-like, catalytic domain"/>
    <property type="match status" value="1"/>
</dbReference>
<comment type="subcellular location">
    <subcellularLocation>
        <location evidence="3">Cytoplasm</location>
    </subcellularLocation>
</comment>
<proteinExistence type="inferred from homology"/>
<keyword evidence="3" id="KW-0131">Cell cycle</keyword>
<dbReference type="InterPro" id="IPR035911">
    <property type="entry name" value="MurE/MurF_N"/>
</dbReference>
<dbReference type="GO" id="GO:0008360">
    <property type="term" value="P:regulation of cell shape"/>
    <property type="evidence" value="ECO:0007669"/>
    <property type="project" value="UniProtKB-KW"/>
</dbReference>
<evidence type="ECO:0000256" key="3">
    <source>
        <dbReference type="RuleBase" id="RU004135"/>
    </source>
</evidence>
<dbReference type="InterPro" id="IPR013221">
    <property type="entry name" value="Mur_ligase_cen"/>
</dbReference>
<name>A0A4V3A2D3_9LACO</name>
<dbReference type="SUPFAM" id="SSF53244">
    <property type="entry name" value="MurD-like peptide ligases, peptide-binding domain"/>
    <property type="match status" value="1"/>
</dbReference>
<dbReference type="Proteomes" id="UP000295681">
    <property type="component" value="Unassembled WGS sequence"/>
</dbReference>
<dbReference type="PANTHER" id="PTHR23135:SF4">
    <property type="entry name" value="UDP-N-ACETYLMURAMOYL-L-ALANYL-D-GLUTAMATE--2,6-DIAMINOPIMELATE LIGASE MURE HOMOLOG, CHLOROPLASTIC"/>
    <property type="match status" value="1"/>
</dbReference>
<dbReference type="InterPro" id="IPR036565">
    <property type="entry name" value="Mur-like_cat_sf"/>
</dbReference>
<protein>
    <recommendedName>
        <fullName evidence="8">UDP-N-acetylmuramyl-tripeptide synthetase</fullName>
    </recommendedName>
</protein>
<dbReference type="STRING" id="907931.GCA_000165675_01055"/>
<evidence type="ECO:0000313" key="7">
    <source>
        <dbReference type="Proteomes" id="UP000295681"/>
    </source>
</evidence>
<evidence type="ECO:0000259" key="5">
    <source>
        <dbReference type="Pfam" id="PF08245"/>
    </source>
</evidence>
<comment type="caution">
    <text evidence="6">The sequence shown here is derived from an EMBL/GenBank/DDBJ whole genome shotgun (WGS) entry which is preliminary data.</text>
</comment>
<evidence type="ECO:0000256" key="2">
    <source>
        <dbReference type="ARBA" id="ARBA00005898"/>
    </source>
</evidence>
<dbReference type="RefSeq" id="WP_133264369.1">
    <property type="nucleotide sequence ID" value="NZ_JAGYGP010000001.1"/>
</dbReference>
<accession>A0A4V3A2D3</accession>
<dbReference type="UniPathway" id="UPA00219"/>
<evidence type="ECO:0000313" key="6">
    <source>
        <dbReference type="EMBL" id="TDG67998.1"/>
    </source>
</evidence>
<dbReference type="InterPro" id="IPR004101">
    <property type="entry name" value="Mur_ligase_C"/>
</dbReference>
<keyword evidence="3" id="KW-0132">Cell division</keyword>
<comment type="similarity">
    <text evidence="2">Belongs to the MurCDEF family. MurE subfamily.</text>
</comment>
<evidence type="ECO:0000256" key="1">
    <source>
        <dbReference type="ARBA" id="ARBA00004752"/>
    </source>
</evidence>
<sequence length="500" mass="55636">MQLTSKKIEAILNTHQLLKTAPKGQTLTFDFLHYDTRQVKPNTLFVVKGNFNPKYLENAVGITGIVTTKPLDIDIPQWIVSNTQQALSLLSAEFFDRPQDKLWIGAITGTKGKTTTAYFAYYILKHATQNRTALFSTVDRITGPQASDKKKSDLTTPESYELFKDMRQAVDNGMTHLIMEVSSQAYLKDRVYGLHFDVGTFLNISPDHIGPNEHPTFEDYLAHKLMLLDHSDTIVINDETDHHDEIFSHAKQNHEAGKSLYTYSSNRQNQGDYVFISNDSAIHESHFTVSEQHKVEQLSEIIGHYRLNIPGDFNESNALAALMIAGFAGAKHQDMVQGLDEVFIPGRMLSMPIPSHGVAFVDYAHNYASMHALLSFAQSKYPTGKVIVVVGSPGNKGVSRRADFGKVIGELADVVFLTADDPQYEDPADIANEIACHINNDHVVVHFEMDRIKAIHAAIASAGEQDIVIVAGKGEDPYQKINGQDVPYIGDYAVVKQLTF</sequence>
<dbReference type="GO" id="GO:0016881">
    <property type="term" value="F:acid-amino acid ligase activity"/>
    <property type="evidence" value="ECO:0007669"/>
    <property type="project" value="InterPro"/>
</dbReference>
<dbReference type="NCBIfam" id="TIGR01085">
    <property type="entry name" value="murE"/>
    <property type="match status" value="1"/>
</dbReference>
<evidence type="ECO:0000259" key="4">
    <source>
        <dbReference type="Pfam" id="PF02875"/>
    </source>
</evidence>
<keyword evidence="3" id="KW-0573">Peptidoglycan synthesis</keyword>
<reference evidence="6 7" key="1">
    <citation type="journal article" date="2019" name="Appl. Microbiol. Biotechnol.">
        <title>Uncovering carbohydrate metabolism through a genotype-phenotype association study of 56 lactic acid bacteria genomes.</title>
        <authorList>
            <person name="Buron-Moles G."/>
            <person name="Chailyan A."/>
            <person name="Dolejs I."/>
            <person name="Forster J."/>
            <person name="Miks M.H."/>
        </authorList>
    </citation>
    <scope>NUCLEOTIDE SEQUENCE [LARGE SCALE GENOMIC DNA]</scope>
    <source>
        <strain evidence="6 7">ATCC 700006</strain>
    </source>
</reference>
<dbReference type="Gene3D" id="3.90.190.20">
    <property type="entry name" value="Mur ligase, C-terminal domain"/>
    <property type="match status" value="1"/>
</dbReference>
<dbReference type="GO" id="GO:0005524">
    <property type="term" value="F:ATP binding"/>
    <property type="evidence" value="ECO:0007669"/>
    <property type="project" value="InterPro"/>
</dbReference>
<keyword evidence="7" id="KW-1185">Reference proteome</keyword>
<keyword evidence="3" id="KW-0961">Cell wall biogenesis/degradation</keyword>
<dbReference type="GO" id="GO:0071555">
    <property type="term" value="P:cell wall organization"/>
    <property type="evidence" value="ECO:0007669"/>
    <property type="project" value="UniProtKB-KW"/>
</dbReference>
<dbReference type="Pfam" id="PF08245">
    <property type="entry name" value="Mur_ligase_M"/>
    <property type="match status" value="1"/>
</dbReference>
<dbReference type="GO" id="GO:0009252">
    <property type="term" value="P:peptidoglycan biosynthetic process"/>
    <property type="evidence" value="ECO:0007669"/>
    <property type="project" value="UniProtKB-UniPathway"/>
</dbReference>
<dbReference type="AlphaFoldDB" id="A0A4V3A2D3"/>
<feature type="domain" description="Mur ligase central" evidence="5">
    <location>
        <begin position="107"/>
        <end position="324"/>
    </location>
</feature>
<feature type="domain" description="Mur ligase C-terminal" evidence="4">
    <location>
        <begin position="356"/>
        <end position="474"/>
    </location>
</feature>
<dbReference type="Pfam" id="PF02875">
    <property type="entry name" value="Mur_ligase_C"/>
    <property type="match status" value="1"/>
</dbReference>
<gene>
    <name evidence="6" type="ORF">C5L23_000304</name>
</gene>
<dbReference type="SUPFAM" id="SSF53623">
    <property type="entry name" value="MurD-like peptide ligases, catalytic domain"/>
    <property type="match status" value="1"/>
</dbReference>
<dbReference type="GO" id="GO:0005737">
    <property type="term" value="C:cytoplasm"/>
    <property type="evidence" value="ECO:0007669"/>
    <property type="project" value="UniProtKB-SubCell"/>
</dbReference>
<keyword evidence="3" id="KW-0133">Cell shape</keyword>
<evidence type="ECO:0008006" key="8">
    <source>
        <dbReference type="Google" id="ProtNLM"/>
    </source>
</evidence>
<dbReference type="PANTHER" id="PTHR23135">
    <property type="entry name" value="MUR LIGASE FAMILY MEMBER"/>
    <property type="match status" value="1"/>
</dbReference>
<comment type="pathway">
    <text evidence="1 3">Cell wall biogenesis; peptidoglycan biosynthesis.</text>
</comment>
<dbReference type="InterPro" id="IPR036615">
    <property type="entry name" value="Mur_ligase_C_dom_sf"/>
</dbReference>
<dbReference type="GO" id="GO:0051301">
    <property type="term" value="P:cell division"/>
    <property type="evidence" value="ECO:0007669"/>
    <property type="project" value="UniProtKB-KW"/>
</dbReference>
<dbReference type="InterPro" id="IPR005761">
    <property type="entry name" value="UDP-N-AcMur-Glu-dNH2Pim_ligase"/>
</dbReference>
<organism evidence="6 7">
    <name type="scientific">Leuconostoc fallax</name>
    <dbReference type="NCBI Taxonomy" id="1251"/>
    <lineage>
        <taxon>Bacteria</taxon>
        <taxon>Bacillati</taxon>
        <taxon>Bacillota</taxon>
        <taxon>Bacilli</taxon>
        <taxon>Lactobacillales</taxon>
        <taxon>Lactobacillaceae</taxon>
        <taxon>Leuconostoc</taxon>
    </lineage>
</organism>
<dbReference type="Gene3D" id="3.40.1390.10">
    <property type="entry name" value="MurE/MurF, N-terminal domain"/>
    <property type="match status" value="1"/>
</dbReference>
<dbReference type="SUPFAM" id="SSF63418">
    <property type="entry name" value="MurE/MurF N-terminal domain"/>
    <property type="match status" value="1"/>
</dbReference>